<dbReference type="EMBL" id="JBHLUD010000010">
    <property type="protein sequence ID" value="MFC0545893.1"/>
    <property type="molecule type" value="Genomic_DNA"/>
</dbReference>
<dbReference type="Proteomes" id="UP001589810">
    <property type="component" value="Unassembled WGS sequence"/>
</dbReference>
<keyword evidence="3" id="KW-1185">Reference proteome</keyword>
<name>A0ABV6N027_9PSEU</name>
<comment type="caution">
    <text evidence="2">The sequence shown here is derived from an EMBL/GenBank/DDBJ whole genome shotgun (WGS) entry which is preliminary data.</text>
</comment>
<evidence type="ECO:0008006" key="4">
    <source>
        <dbReference type="Google" id="ProtNLM"/>
    </source>
</evidence>
<accession>A0ABV6N027</accession>
<protein>
    <recommendedName>
        <fullName evidence="4">DUF2690 domain-containing protein</fullName>
    </recommendedName>
</protein>
<feature type="signal peptide" evidence="1">
    <location>
        <begin position="1"/>
        <end position="25"/>
    </location>
</feature>
<proteinExistence type="predicted"/>
<evidence type="ECO:0000313" key="2">
    <source>
        <dbReference type="EMBL" id="MFC0545893.1"/>
    </source>
</evidence>
<organism evidence="2 3">
    <name type="scientific">Kutzneria chonburiensis</name>
    <dbReference type="NCBI Taxonomy" id="1483604"/>
    <lineage>
        <taxon>Bacteria</taxon>
        <taxon>Bacillati</taxon>
        <taxon>Actinomycetota</taxon>
        <taxon>Actinomycetes</taxon>
        <taxon>Pseudonocardiales</taxon>
        <taxon>Pseudonocardiaceae</taxon>
        <taxon>Kutzneria</taxon>
    </lineage>
</organism>
<dbReference type="RefSeq" id="WP_273943571.1">
    <property type="nucleotide sequence ID" value="NZ_CP097263.1"/>
</dbReference>
<evidence type="ECO:0000256" key="1">
    <source>
        <dbReference type="SAM" id="SignalP"/>
    </source>
</evidence>
<evidence type="ECO:0000313" key="3">
    <source>
        <dbReference type="Proteomes" id="UP001589810"/>
    </source>
</evidence>
<keyword evidence="1" id="KW-0732">Signal</keyword>
<reference evidence="2 3" key="1">
    <citation type="submission" date="2024-09" db="EMBL/GenBank/DDBJ databases">
        <authorList>
            <person name="Sun Q."/>
            <person name="Mori K."/>
        </authorList>
    </citation>
    <scope>NUCLEOTIDE SEQUENCE [LARGE SCALE GENOMIC DNA]</scope>
    <source>
        <strain evidence="2 3">TBRC 1432</strain>
    </source>
</reference>
<feature type="chain" id="PRO_5045297981" description="DUF2690 domain-containing protein" evidence="1">
    <location>
        <begin position="26"/>
        <end position="147"/>
    </location>
</feature>
<sequence>MKTGMIAVVLAAFAALLATTGTAQAESAPGCSGTVEIGSTAYVDYGGQHIASVKQFKGCGKNWAYVYAWQGFVDSGKGFTLRTAIGAFGSASQQEADRYLGLTIGHHNQRELWSTGTDTLDTCTAAFGAVVIDGADHTPDNHTSIRC</sequence>
<gene>
    <name evidence="2" type="ORF">ACFFH7_30560</name>
</gene>